<dbReference type="AlphaFoldDB" id="A0A396J891"/>
<name>A0A396J891_MEDTR</name>
<protein>
    <recommendedName>
        <fullName evidence="3">Transmembrane protein</fullName>
    </recommendedName>
</protein>
<keyword evidence="1" id="KW-0472">Membrane</keyword>
<comment type="caution">
    <text evidence="2">The sequence shown here is derived from an EMBL/GenBank/DDBJ whole genome shotgun (WGS) entry which is preliminary data.</text>
</comment>
<organism evidence="2">
    <name type="scientific">Medicago truncatula</name>
    <name type="common">Barrel medic</name>
    <name type="synonym">Medicago tribuloides</name>
    <dbReference type="NCBI Taxonomy" id="3880"/>
    <lineage>
        <taxon>Eukaryota</taxon>
        <taxon>Viridiplantae</taxon>
        <taxon>Streptophyta</taxon>
        <taxon>Embryophyta</taxon>
        <taxon>Tracheophyta</taxon>
        <taxon>Spermatophyta</taxon>
        <taxon>Magnoliopsida</taxon>
        <taxon>eudicotyledons</taxon>
        <taxon>Gunneridae</taxon>
        <taxon>Pentapetalae</taxon>
        <taxon>rosids</taxon>
        <taxon>fabids</taxon>
        <taxon>Fabales</taxon>
        <taxon>Fabaceae</taxon>
        <taxon>Papilionoideae</taxon>
        <taxon>50 kb inversion clade</taxon>
        <taxon>NPAAA clade</taxon>
        <taxon>Hologalegina</taxon>
        <taxon>IRL clade</taxon>
        <taxon>Trifolieae</taxon>
        <taxon>Medicago</taxon>
    </lineage>
</organism>
<dbReference type="EMBL" id="PSQE01000002">
    <property type="protein sequence ID" value="RHN73562.1"/>
    <property type="molecule type" value="Genomic_DNA"/>
</dbReference>
<accession>A0A396J891</accession>
<evidence type="ECO:0008006" key="3">
    <source>
        <dbReference type="Google" id="ProtNLM"/>
    </source>
</evidence>
<gene>
    <name evidence="2" type="ORF">MtrunA17_Chr2g0299831</name>
</gene>
<dbReference type="InterPro" id="IPR029048">
    <property type="entry name" value="HSP70_C_sf"/>
</dbReference>
<sequence length="71" mass="7537">MKEPRGVGNPIIAKMYQGGAGLDMDAAPGDDDAPSGAGGAGSKIEEVLAGLRFFWYLIIFVLLSIKCYLLF</sequence>
<dbReference type="Proteomes" id="UP000265566">
    <property type="component" value="Chromosome 2"/>
</dbReference>
<evidence type="ECO:0000256" key="1">
    <source>
        <dbReference type="SAM" id="Phobius"/>
    </source>
</evidence>
<dbReference type="Gramene" id="rna9387">
    <property type="protein sequence ID" value="RHN73562.1"/>
    <property type="gene ID" value="gene9387"/>
</dbReference>
<evidence type="ECO:0000313" key="2">
    <source>
        <dbReference type="EMBL" id="RHN73562.1"/>
    </source>
</evidence>
<proteinExistence type="predicted"/>
<reference evidence="2" key="1">
    <citation type="journal article" date="2018" name="Nat. Plants">
        <title>Whole-genome landscape of Medicago truncatula symbiotic genes.</title>
        <authorList>
            <person name="Pecrix Y."/>
            <person name="Gamas P."/>
            <person name="Carrere S."/>
        </authorList>
    </citation>
    <scope>NUCLEOTIDE SEQUENCE</scope>
    <source>
        <tissue evidence="2">Leaves</tissue>
    </source>
</reference>
<feature type="transmembrane region" description="Helical" evidence="1">
    <location>
        <begin position="53"/>
        <end position="70"/>
    </location>
</feature>
<dbReference type="Gene3D" id="1.20.1270.10">
    <property type="match status" value="1"/>
</dbReference>
<keyword evidence="1" id="KW-0812">Transmembrane</keyword>
<keyword evidence="1" id="KW-1133">Transmembrane helix</keyword>